<organism evidence="1 2">
    <name type="scientific">Araneus ventricosus</name>
    <name type="common">Orbweaver spider</name>
    <name type="synonym">Epeira ventricosa</name>
    <dbReference type="NCBI Taxonomy" id="182803"/>
    <lineage>
        <taxon>Eukaryota</taxon>
        <taxon>Metazoa</taxon>
        <taxon>Ecdysozoa</taxon>
        <taxon>Arthropoda</taxon>
        <taxon>Chelicerata</taxon>
        <taxon>Arachnida</taxon>
        <taxon>Araneae</taxon>
        <taxon>Araneomorphae</taxon>
        <taxon>Entelegynae</taxon>
        <taxon>Araneoidea</taxon>
        <taxon>Araneidae</taxon>
        <taxon>Araneus</taxon>
    </lineage>
</organism>
<name>A0A4Y2VEH3_ARAVE</name>
<proteinExistence type="predicted"/>
<dbReference type="Proteomes" id="UP000499080">
    <property type="component" value="Unassembled WGS sequence"/>
</dbReference>
<sequence length="88" mass="9625">MDAVGLQEIHPGLQQDVICFTEGTFSGVGTYASSSEQDQDYKWDCQTPISRTAEEVVACIAQHDGDCSPRPTYSQHKATCSEWPVATL</sequence>
<evidence type="ECO:0000313" key="1">
    <source>
        <dbReference type="EMBL" id="GBO22908.1"/>
    </source>
</evidence>
<gene>
    <name evidence="1" type="ORF">AVEN_238237_1</name>
</gene>
<dbReference type="EMBL" id="BGPR01045967">
    <property type="protein sequence ID" value="GBO22908.1"/>
    <property type="molecule type" value="Genomic_DNA"/>
</dbReference>
<accession>A0A4Y2VEH3</accession>
<evidence type="ECO:0000313" key="2">
    <source>
        <dbReference type="Proteomes" id="UP000499080"/>
    </source>
</evidence>
<protein>
    <submittedName>
        <fullName evidence="1">Uncharacterized protein</fullName>
    </submittedName>
</protein>
<comment type="caution">
    <text evidence="1">The sequence shown here is derived from an EMBL/GenBank/DDBJ whole genome shotgun (WGS) entry which is preliminary data.</text>
</comment>
<dbReference type="AlphaFoldDB" id="A0A4Y2VEH3"/>
<keyword evidence="2" id="KW-1185">Reference proteome</keyword>
<reference evidence="1 2" key="1">
    <citation type="journal article" date="2019" name="Sci. Rep.">
        <title>Orb-weaving spider Araneus ventricosus genome elucidates the spidroin gene catalogue.</title>
        <authorList>
            <person name="Kono N."/>
            <person name="Nakamura H."/>
            <person name="Ohtoshi R."/>
            <person name="Moran D.A.P."/>
            <person name="Shinohara A."/>
            <person name="Yoshida Y."/>
            <person name="Fujiwara M."/>
            <person name="Mori M."/>
            <person name="Tomita M."/>
            <person name="Arakawa K."/>
        </authorList>
    </citation>
    <scope>NUCLEOTIDE SEQUENCE [LARGE SCALE GENOMIC DNA]</scope>
</reference>